<dbReference type="EMBL" id="JACADJ010000015">
    <property type="protein sequence ID" value="NWH04673.1"/>
    <property type="molecule type" value="Genomic_DNA"/>
</dbReference>
<dbReference type="RefSeq" id="WP_178366124.1">
    <property type="nucleotide sequence ID" value="NZ_JACADJ010000015.1"/>
</dbReference>
<dbReference type="InterPro" id="IPR041682">
    <property type="entry name" value="AAA_14"/>
</dbReference>
<protein>
    <submittedName>
        <fullName evidence="2">AAA family ATPase</fullName>
    </submittedName>
</protein>
<sequence length="96" mass="11430">MRYLSPYIIQDLGRKMAFLGGPRQVGKTTLAKMLLNQDDAPGRYFNWDFDEDRQDVLAQKWSDDANLIVFDELHKYPNWKVELHLKRLRLLFKAVF</sequence>
<name>A0A850SZ15_9BACT</name>
<proteinExistence type="predicted"/>
<evidence type="ECO:0000313" key="2">
    <source>
        <dbReference type="EMBL" id="NWH04673.1"/>
    </source>
</evidence>
<dbReference type="InterPro" id="IPR027417">
    <property type="entry name" value="P-loop_NTPase"/>
</dbReference>
<evidence type="ECO:0000259" key="1">
    <source>
        <dbReference type="Pfam" id="PF13173"/>
    </source>
</evidence>
<accession>A0A850SZ15</accession>
<dbReference type="AlphaFoldDB" id="A0A850SZ15"/>
<gene>
    <name evidence="2" type="ORF">HXW94_06675</name>
</gene>
<keyword evidence="3" id="KW-1185">Reference proteome</keyword>
<feature type="domain" description="AAA" evidence="1">
    <location>
        <begin position="14"/>
        <end position="83"/>
    </location>
</feature>
<evidence type="ECO:0000313" key="3">
    <source>
        <dbReference type="Proteomes" id="UP000553343"/>
    </source>
</evidence>
<dbReference type="Pfam" id="PF13173">
    <property type="entry name" value="AAA_14"/>
    <property type="match status" value="1"/>
</dbReference>
<dbReference type="SUPFAM" id="SSF52540">
    <property type="entry name" value="P-loop containing nucleoside triphosphate hydrolases"/>
    <property type="match status" value="1"/>
</dbReference>
<comment type="caution">
    <text evidence="2">The sequence shown here is derived from an EMBL/GenBank/DDBJ whole genome shotgun (WGS) entry which is preliminary data.</text>
</comment>
<reference evidence="2 3" key="1">
    <citation type="submission" date="2020-06" db="EMBL/GenBank/DDBJ databases">
        <title>High-quality draft genome of sulfate reducer Desulfobacter latus type strain AcrS2 isolated from marine sediment.</title>
        <authorList>
            <person name="Hoppe M."/>
            <person name="Larsen C.K."/>
            <person name="Marshall I.P.G."/>
            <person name="Schramm A."/>
            <person name="Marietou A.G."/>
        </authorList>
    </citation>
    <scope>NUCLEOTIDE SEQUENCE [LARGE SCALE GENOMIC DNA]</scope>
    <source>
        <strain evidence="2 3">AcRS2</strain>
    </source>
</reference>
<dbReference type="Proteomes" id="UP000553343">
    <property type="component" value="Unassembled WGS sequence"/>
</dbReference>
<organism evidence="2 3">
    <name type="scientific">Desulfobacter latus</name>
    <dbReference type="NCBI Taxonomy" id="2292"/>
    <lineage>
        <taxon>Bacteria</taxon>
        <taxon>Pseudomonadati</taxon>
        <taxon>Thermodesulfobacteriota</taxon>
        <taxon>Desulfobacteria</taxon>
        <taxon>Desulfobacterales</taxon>
        <taxon>Desulfobacteraceae</taxon>
        <taxon>Desulfobacter</taxon>
    </lineage>
</organism>